<feature type="compositionally biased region" description="Basic and acidic residues" evidence="1">
    <location>
        <begin position="53"/>
        <end position="64"/>
    </location>
</feature>
<proteinExistence type="predicted"/>
<reference evidence="2 3" key="1">
    <citation type="submission" date="2018-05" db="EMBL/GenBank/DDBJ databases">
        <title>Genome sequencing and assembly of the regulated plant pathogen Lachnellula willkommii and related sister species for the development of diagnostic species identification markers.</title>
        <authorList>
            <person name="Giroux E."/>
            <person name="Bilodeau G."/>
        </authorList>
    </citation>
    <scope>NUCLEOTIDE SEQUENCE [LARGE SCALE GENOMIC DNA]</scope>
    <source>
        <strain evidence="2 3">CBS 160.35</strain>
    </source>
</reference>
<feature type="compositionally biased region" description="Basic residues" evidence="1">
    <location>
        <begin position="66"/>
        <end position="75"/>
    </location>
</feature>
<evidence type="ECO:0000313" key="3">
    <source>
        <dbReference type="Proteomes" id="UP000443090"/>
    </source>
</evidence>
<dbReference type="GO" id="GO:0000964">
    <property type="term" value="P:mitochondrial RNA 5'-end processing"/>
    <property type="evidence" value="ECO:0007669"/>
    <property type="project" value="TreeGrafter"/>
</dbReference>
<dbReference type="InterPro" id="IPR013943">
    <property type="entry name" value="Pet127"/>
</dbReference>
<dbReference type="EMBL" id="QGMI01000063">
    <property type="protein sequence ID" value="TVY48018.1"/>
    <property type="molecule type" value="Genomic_DNA"/>
</dbReference>
<gene>
    <name evidence="2" type="primary">pet127</name>
    <name evidence="2" type="ORF">LOCC1_G001083</name>
</gene>
<evidence type="ECO:0000313" key="2">
    <source>
        <dbReference type="EMBL" id="TVY48018.1"/>
    </source>
</evidence>
<dbReference type="OrthoDB" id="10249045at2759"/>
<feature type="compositionally biased region" description="Basic and acidic residues" evidence="1">
    <location>
        <begin position="231"/>
        <end position="244"/>
    </location>
</feature>
<organism evidence="2 3">
    <name type="scientific">Lachnellula occidentalis</name>
    <dbReference type="NCBI Taxonomy" id="215460"/>
    <lineage>
        <taxon>Eukaryota</taxon>
        <taxon>Fungi</taxon>
        <taxon>Dikarya</taxon>
        <taxon>Ascomycota</taxon>
        <taxon>Pezizomycotina</taxon>
        <taxon>Leotiomycetes</taxon>
        <taxon>Helotiales</taxon>
        <taxon>Lachnaceae</taxon>
        <taxon>Lachnellula</taxon>
    </lineage>
</organism>
<feature type="compositionally biased region" description="Basic residues" evidence="1">
    <location>
        <begin position="119"/>
        <end position="128"/>
    </location>
</feature>
<dbReference type="AlphaFoldDB" id="A0A8H8S6T6"/>
<feature type="compositionally biased region" description="Basic residues" evidence="1">
    <location>
        <begin position="205"/>
        <end position="218"/>
    </location>
</feature>
<feature type="region of interest" description="Disordered" evidence="1">
    <location>
        <begin position="47"/>
        <end position="132"/>
    </location>
</feature>
<protein>
    <submittedName>
        <fullName evidence="2">mRNA degradation protein, mitochondrial</fullName>
    </submittedName>
</protein>
<dbReference type="Pfam" id="PF08634">
    <property type="entry name" value="Pet127"/>
    <property type="match status" value="1"/>
</dbReference>
<sequence length="1115" mass="124872">MLASLSRGGSRIGKPYTCSSCLSNLLAHSDPQFARLPANRVIQTASFASRGGPAKDDVGEDSKKPAVGKKARKLVRSTAALERRQRSKLTRSKSALEEDAPDTTDGSKTKDASGASEKKTRKSSKSLKSKQIIHDDVDLAEAIEAAKALQPTKPTKPTIEDDIKLAVEAAKAMKPTKTRKSKIHDDIELAEAIEAAKAVEPKKPEKPKKPKKAAKGARRPNPNPSKRALKRMKESVGEVQESKGKAAPAIKTPKTQPGDPDIAAQIKTHIGTHGGDSARNALVQAIQAKVKTTSKREQAEILTKLRKTVSKRRQGLSIKKLLSNGLAIEKHLSIREAMASRKRAVVRMVRGAGTSTTVTQVRKILTGHEIDTLNASSLELVPIKQEELKVPSLSYGLERVLFNPGVYQLQDPRSRVFNFDPYLQTIMPVNEFDFTLLKKFVTSSRDKTLLSTAAAEKKKYTGSTSSMTSTLSHFHYLLSQWRPINVGNMSKSFPATLETFTMLHRAPIAMFLRYKDGVYAIDADKEFDTANVLSMLGQSMEKLLTLSTEEYEQYRKHSTDPPSEEERSKSEAYHYTTLGDFLMRSQLDAHDPRVPGTGMFDLKTRAVVSIRMDIDAYEQGSGYEIRSRHGEWESYEREYYDMIRSAFLKYSLQVRMGRMDGIFVAFHNIARIFGFQYISLPEMDYALHGADDTTTGDAEFKLSLSLLNRVLDRATARFPEKSIRLFFETRPKTSEAAAPYMYIFAEPVDEQAIEAIQTKNKKKIDEFEQTVLGLHRDESEEEEKEQWENLQAKVQASIDSDEFDLGEVDAESNGSEQDGVDPSASDFEFKDVGEVEELDEETQHDNLEEGESEPEGVEADEIIDEDVTTQDHENEVEKESSATKDEEALEDEESGKEEDIIDEDVMTQDQESEVEKESSATRGEEATLEDEESGKEEDIIDEDASGESEESVSTDTREPELVEMEDLMISEPTEEDMTTATESSSPNPEEDALVEDMMAVTKGGKPILAMYLTIRNKVNGDFVERPNNLKPEDEWKLEYSLAEIPDAEKAHTLLKASRKRRHEALTKDHRAGNARNDDFLATIKAMSDRGRLYRKEIDNKEKKEPKKVFGREDVE</sequence>
<feature type="compositionally biased region" description="Acidic residues" evidence="1">
    <location>
        <begin position="961"/>
        <end position="977"/>
    </location>
</feature>
<feature type="compositionally biased region" description="Acidic residues" evidence="1">
    <location>
        <begin position="848"/>
        <end position="868"/>
    </location>
</feature>
<feature type="region of interest" description="Disordered" evidence="1">
    <location>
        <begin position="809"/>
        <end position="990"/>
    </location>
</feature>
<feature type="region of interest" description="Disordered" evidence="1">
    <location>
        <begin position="1094"/>
        <end position="1115"/>
    </location>
</feature>
<accession>A0A8H8S6T6</accession>
<feature type="compositionally biased region" description="Acidic residues" evidence="1">
    <location>
        <begin position="926"/>
        <end position="952"/>
    </location>
</feature>
<keyword evidence="3" id="KW-1185">Reference proteome</keyword>
<feature type="compositionally biased region" description="Basic and acidic residues" evidence="1">
    <location>
        <begin position="869"/>
        <end position="886"/>
    </location>
</feature>
<dbReference type="PANTHER" id="PTHR31014:SF0">
    <property type="entry name" value="MITOCHONDRIAL TRANSLATION SYSTEM COMPONENT PET127-RELATED"/>
    <property type="match status" value="1"/>
</dbReference>
<dbReference type="GO" id="GO:0005740">
    <property type="term" value="C:mitochondrial envelope"/>
    <property type="evidence" value="ECO:0007669"/>
    <property type="project" value="TreeGrafter"/>
</dbReference>
<dbReference type="PANTHER" id="PTHR31014">
    <property type="entry name" value="MITOCHONDRIAL TRANSLATION SYSTEM COMPONENT PET127-RELATED"/>
    <property type="match status" value="1"/>
</dbReference>
<feature type="compositionally biased region" description="Basic and acidic residues" evidence="1">
    <location>
        <begin position="913"/>
        <end position="925"/>
    </location>
</feature>
<feature type="compositionally biased region" description="Acidic residues" evidence="1">
    <location>
        <begin position="887"/>
        <end position="912"/>
    </location>
</feature>
<comment type="caution">
    <text evidence="2">The sequence shown here is derived from an EMBL/GenBank/DDBJ whole genome shotgun (WGS) entry which is preliminary data.</text>
</comment>
<feature type="region of interest" description="Disordered" evidence="1">
    <location>
        <begin position="198"/>
        <end position="259"/>
    </location>
</feature>
<name>A0A8H8S6T6_9HELO</name>
<evidence type="ECO:0000256" key="1">
    <source>
        <dbReference type="SAM" id="MobiDB-lite"/>
    </source>
</evidence>
<dbReference type="Proteomes" id="UP000443090">
    <property type="component" value="Unassembled WGS sequence"/>
</dbReference>
<feature type="compositionally biased region" description="Polar residues" evidence="1">
    <location>
        <begin position="978"/>
        <end position="987"/>
    </location>
</feature>